<proteinExistence type="predicted"/>
<sequence>MAGSYGCCFVQAYRRAVESGDVGEALVRAAALEVAPVGPRIVGHTTRVHRVTDTEDSLKTSGVDSTGKIVTNTTTRKEHEEVREEDVPDGAGGEPTEEFVKEKSHHFTKTKDQEFVDYVADGVKIGTEMRYNAETSEGTRVGDGEWDSLSERLNKMRRGRFLKESDQDRKDALTRCPLDFDQEEKTRKAETSKWLEHHFGSESNSRSSRDSDDDNLHQTQSYINVTMKSAKDPSKGPAHTNGKVFLSSPEPTEKVYFKGISEWKSEDRKYPMGRVQVLPTGPNHTFNSSGSKSPSPPLQLPNGGSPVHHHAIHNKYPSAQNLLERRSHSSSNSPLHHSSSTERYTTKTTTTTKYFGQERNGSPYGRSSPMYSGRGTSPMPAVSSKLNNGKATPPTREHTPPRMSPPQRRRTRRTEVRAIYQRLLIPKAPRCSQAGIHVQLNNPLLDHN</sequence>
<feature type="region of interest" description="Disordered" evidence="1">
    <location>
        <begin position="228"/>
        <end position="247"/>
    </location>
</feature>
<accession>A0ABD0YPR0</accession>
<evidence type="ECO:0000313" key="3">
    <source>
        <dbReference type="Proteomes" id="UP001558652"/>
    </source>
</evidence>
<keyword evidence="3" id="KW-1185">Reference proteome</keyword>
<dbReference type="Proteomes" id="UP001558652">
    <property type="component" value="Unassembled WGS sequence"/>
</dbReference>
<feature type="compositionally biased region" description="Low complexity" evidence="1">
    <location>
        <begin position="329"/>
        <end position="338"/>
    </location>
</feature>
<dbReference type="EMBL" id="JBFDAA010000005">
    <property type="protein sequence ID" value="KAL1132499.1"/>
    <property type="molecule type" value="Genomic_DNA"/>
</dbReference>
<protein>
    <submittedName>
        <fullName evidence="2">Uncharacterized protein</fullName>
    </submittedName>
</protein>
<evidence type="ECO:0000313" key="2">
    <source>
        <dbReference type="EMBL" id="KAL1132499.1"/>
    </source>
</evidence>
<feature type="region of interest" description="Disordered" evidence="1">
    <location>
        <begin position="274"/>
        <end position="311"/>
    </location>
</feature>
<gene>
    <name evidence="2" type="ORF">AAG570_010454</name>
</gene>
<feature type="compositionally biased region" description="Basic and acidic residues" evidence="1">
    <location>
        <begin position="207"/>
        <end position="216"/>
    </location>
</feature>
<evidence type="ECO:0000256" key="1">
    <source>
        <dbReference type="SAM" id="MobiDB-lite"/>
    </source>
</evidence>
<reference evidence="2 3" key="1">
    <citation type="submission" date="2024-07" db="EMBL/GenBank/DDBJ databases">
        <title>Chromosome-level genome assembly of the water stick insect Ranatra chinensis (Heteroptera: Nepidae).</title>
        <authorList>
            <person name="Liu X."/>
        </authorList>
    </citation>
    <scope>NUCLEOTIDE SEQUENCE [LARGE SCALE GENOMIC DNA]</scope>
    <source>
        <strain evidence="2">Cailab_2021Rc</strain>
        <tissue evidence="2">Muscle</tissue>
    </source>
</reference>
<name>A0ABD0YPR0_9HEMI</name>
<dbReference type="AlphaFoldDB" id="A0ABD0YPR0"/>
<feature type="compositionally biased region" description="Polar residues" evidence="1">
    <location>
        <begin position="282"/>
        <end position="293"/>
    </location>
</feature>
<feature type="region of interest" description="Disordered" evidence="1">
    <location>
        <begin position="325"/>
        <end position="414"/>
    </location>
</feature>
<organism evidence="2 3">
    <name type="scientific">Ranatra chinensis</name>
    <dbReference type="NCBI Taxonomy" id="642074"/>
    <lineage>
        <taxon>Eukaryota</taxon>
        <taxon>Metazoa</taxon>
        <taxon>Ecdysozoa</taxon>
        <taxon>Arthropoda</taxon>
        <taxon>Hexapoda</taxon>
        <taxon>Insecta</taxon>
        <taxon>Pterygota</taxon>
        <taxon>Neoptera</taxon>
        <taxon>Paraneoptera</taxon>
        <taxon>Hemiptera</taxon>
        <taxon>Heteroptera</taxon>
        <taxon>Panheteroptera</taxon>
        <taxon>Nepomorpha</taxon>
        <taxon>Nepidae</taxon>
        <taxon>Ranatrinae</taxon>
        <taxon>Ranatra</taxon>
    </lineage>
</organism>
<comment type="caution">
    <text evidence="2">The sequence shown here is derived from an EMBL/GenBank/DDBJ whole genome shotgun (WGS) entry which is preliminary data.</text>
</comment>
<feature type="compositionally biased region" description="Basic and acidic residues" evidence="1">
    <location>
        <begin position="189"/>
        <end position="200"/>
    </location>
</feature>
<feature type="region of interest" description="Disordered" evidence="1">
    <location>
        <begin position="189"/>
        <end position="216"/>
    </location>
</feature>